<name>A0ABS6IGD2_9HYPH</name>
<comment type="similarity">
    <text evidence="3 12">Belongs to the CcmD/CycX/HelD family.</text>
</comment>
<organism evidence="13 14">
    <name type="scientific">Reyranella humidisoli</name>
    <dbReference type="NCBI Taxonomy" id="2849149"/>
    <lineage>
        <taxon>Bacteria</taxon>
        <taxon>Pseudomonadati</taxon>
        <taxon>Pseudomonadota</taxon>
        <taxon>Alphaproteobacteria</taxon>
        <taxon>Hyphomicrobiales</taxon>
        <taxon>Reyranellaceae</taxon>
        <taxon>Reyranella</taxon>
    </lineage>
</organism>
<dbReference type="RefSeq" id="WP_216957592.1">
    <property type="nucleotide sequence ID" value="NZ_JAHOPB010000001.1"/>
</dbReference>
<evidence type="ECO:0000256" key="1">
    <source>
        <dbReference type="ARBA" id="ARBA00002442"/>
    </source>
</evidence>
<keyword evidence="8 12" id="KW-0812">Transmembrane</keyword>
<accession>A0ABS6IGD2</accession>
<comment type="caution">
    <text evidence="13">The sequence shown here is derived from an EMBL/GenBank/DDBJ whole genome shotgun (WGS) entry which is preliminary data.</text>
</comment>
<reference evidence="13 14" key="1">
    <citation type="submission" date="2021-06" db="EMBL/GenBank/DDBJ databases">
        <authorList>
            <person name="Lee D.H."/>
        </authorList>
    </citation>
    <scope>NUCLEOTIDE SEQUENCE [LARGE SCALE GENOMIC DNA]</scope>
    <source>
        <strain evidence="13 14">MMS21-HV4-11</strain>
    </source>
</reference>
<keyword evidence="11 12" id="KW-0472">Membrane</keyword>
<keyword evidence="10 12" id="KW-1133">Transmembrane helix</keyword>
<comment type="subcellular location">
    <subcellularLocation>
        <location evidence="2 12">Cell inner membrane</location>
        <topology evidence="2 12">Single-pass membrane protein</topology>
    </subcellularLocation>
</comment>
<evidence type="ECO:0000256" key="2">
    <source>
        <dbReference type="ARBA" id="ARBA00004377"/>
    </source>
</evidence>
<dbReference type="NCBIfam" id="TIGR03141">
    <property type="entry name" value="cytochro_ccmD"/>
    <property type="match status" value="1"/>
</dbReference>
<keyword evidence="9 12" id="KW-0201">Cytochrome c-type biogenesis</keyword>
<evidence type="ECO:0000256" key="11">
    <source>
        <dbReference type="ARBA" id="ARBA00023136"/>
    </source>
</evidence>
<keyword evidence="14" id="KW-1185">Reference proteome</keyword>
<dbReference type="EMBL" id="JAHOPB010000001">
    <property type="protein sequence ID" value="MBU8873343.1"/>
    <property type="molecule type" value="Genomic_DNA"/>
</dbReference>
<evidence type="ECO:0000256" key="10">
    <source>
        <dbReference type="ARBA" id="ARBA00022989"/>
    </source>
</evidence>
<evidence type="ECO:0000256" key="7">
    <source>
        <dbReference type="ARBA" id="ARBA00022519"/>
    </source>
</evidence>
<feature type="transmembrane region" description="Helical" evidence="12">
    <location>
        <begin position="6"/>
        <end position="27"/>
    </location>
</feature>
<evidence type="ECO:0000256" key="6">
    <source>
        <dbReference type="ARBA" id="ARBA00022475"/>
    </source>
</evidence>
<evidence type="ECO:0000256" key="8">
    <source>
        <dbReference type="ARBA" id="ARBA00022692"/>
    </source>
</evidence>
<keyword evidence="5 12" id="KW-0813">Transport</keyword>
<dbReference type="InterPro" id="IPR007078">
    <property type="entry name" value="Haem_export_protD_CcmD"/>
</dbReference>
<comment type="function">
    <text evidence="1 12">Required for the export of heme to the periplasm for the biogenesis of c-type cytochromes.</text>
</comment>
<evidence type="ECO:0000256" key="4">
    <source>
        <dbReference type="ARBA" id="ARBA00016461"/>
    </source>
</evidence>
<keyword evidence="6 12" id="KW-1003">Cell membrane</keyword>
<dbReference type="Proteomes" id="UP000727907">
    <property type="component" value="Unassembled WGS sequence"/>
</dbReference>
<keyword evidence="7 12" id="KW-0997">Cell inner membrane</keyword>
<evidence type="ECO:0000313" key="14">
    <source>
        <dbReference type="Proteomes" id="UP000727907"/>
    </source>
</evidence>
<evidence type="ECO:0000256" key="12">
    <source>
        <dbReference type="RuleBase" id="RU363101"/>
    </source>
</evidence>
<sequence length="46" mass="4964">MSNHAAYILASYLAAALILGGLVIASLGARKRVRRELAARGLDKRR</sequence>
<evidence type="ECO:0000256" key="9">
    <source>
        <dbReference type="ARBA" id="ARBA00022748"/>
    </source>
</evidence>
<evidence type="ECO:0000313" key="13">
    <source>
        <dbReference type="EMBL" id="MBU8873343.1"/>
    </source>
</evidence>
<protein>
    <recommendedName>
        <fullName evidence="4 12">Heme exporter protein D</fullName>
    </recommendedName>
</protein>
<dbReference type="Pfam" id="PF04995">
    <property type="entry name" value="CcmD"/>
    <property type="match status" value="1"/>
</dbReference>
<evidence type="ECO:0000256" key="3">
    <source>
        <dbReference type="ARBA" id="ARBA00008741"/>
    </source>
</evidence>
<gene>
    <name evidence="13" type="primary">ccmD</name>
    <name evidence="13" type="ORF">KQ910_06180</name>
</gene>
<proteinExistence type="inferred from homology"/>
<evidence type="ECO:0000256" key="5">
    <source>
        <dbReference type="ARBA" id="ARBA00022448"/>
    </source>
</evidence>